<evidence type="ECO:0000313" key="1">
    <source>
        <dbReference type="EMBL" id="KAJ3490268.1"/>
    </source>
</evidence>
<accession>A0ACC1QRE5</accession>
<protein>
    <submittedName>
        <fullName evidence="1">Uncharacterized protein</fullName>
    </submittedName>
</protein>
<evidence type="ECO:0000313" key="2">
    <source>
        <dbReference type="Proteomes" id="UP001148737"/>
    </source>
</evidence>
<sequence>MASKRSVEVDQEAYHVEAVESHASVNDTGSHVLGDWKQLRQDATLATEDEHSTTFAQAVRRFPKAAFWSGVVSLCIIMDGYDGALLGSLFGFPAFQKKYGHQIKGKEGYTLDAQWQVALGMGSNVGNVIGITLNGYLADRFGHRVVLHGGLFSLTGFIFISFFAKNVQTLFAGQCLCGISWGIFTTMAPAFASEVAPLVLRSYLETWVVCCWGIGQFLSYAVLFTLNGWDSDWAYRIPFAIQWVWPIIIAPLVAFCPESPWWLVRKKHYRQAEDAIMRLTSARTKEEAKVTAKRTLALMIETDRLEQDMERDTSYAACFTGTDLRRTEITSVAWGSQILTGFVIQGWATYFFQQAGLDHNDSFKMTLGIGGIHLLCNASSAVLTGNYGRRRLFMIGCATLSVLMFVIGGLAFGPLTPAFGFATSAVYLVWFGVWCLSMGPLPYIINGEISSTRLRSKTIAIARGTYVVLNIVNSVASPYILNPERGNWRGKAGLLTGGLTVVSLAWAYFRLPETRGRTYEELDILFAEKDLPARDFAKAIIHRDGDLISVTRPDQDRVL</sequence>
<proteinExistence type="predicted"/>
<dbReference type="Proteomes" id="UP001148737">
    <property type="component" value="Unassembled WGS sequence"/>
</dbReference>
<gene>
    <name evidence="1" type="ORF">NLG97_g5816</name>
</gene>
<organism evidence="1 2">
    <name type="scientific">Lecanicillium saksenae</name>
    <dbReference type="NCBI Taxonomy" id="468837"/>
    <lineage>
        <taxon>Eukaryota</taxon>
        <taxon>Fungi</taxon>
        <taxon>Dikarya</taxon>
        <taxon>Ascomycota</taxon>
        <taxon>Pezizomycotina</taxon>
        <taxon>Sordariomycetes</taxon>
        <taxon>Hypocreomycetidae</taxon>
        <taxon>Hypocreales</taxon>
        <taxon>Cordycipitaceae</taxon>
        <taxon>Lecanicillium</taxon>
    </lineage>
</organism>
<dbReference type="EMBL" id="JANAKD010000696">
    <property type="protein sequence ID" value="KAJ3490268.1"/>
    <property type="molecule type" value="Genomic_DNA"/>
</dbReference>
<name>A0ACC1QRE5_9HYPO</name>
<keyword evidence="2" id="KW-1185">Reference proteome</keyword>
<comment type="caution">
    <text evidence="1">The sequence shown here is derived from an EMBL/GenBank/DDBJ whole genome shotgun (WGS) entry which is preliminary data.</text>
</comment>
<reference evidence="1" key="1">
    <citation type="submission" date="2022-07" db="EMBL/GenBank/DDBJ databases">
        <title>Genome Sequence of Lecanicillium saksenae.</title>
        <authorList>
            <person name="Buettner E."/>
        </authorList>
    </citation>
    <scope>NUCLEOTIDE SEQUENCE</scope>
    <source>
        <strain evidence="1">VT-O1</strain>
    </source>
</reference>